<keyword evidence="7" id="KW-1185">Reference proteome</keyword>
<dbReference type="PRINTS" id="PR00420">
    <property type="entry name" value="RNGMNOXGNASE"/>
</dbReference>
<accession>A0ABN1UAQ5</accession>
<keyword evidence="1" id="KW-0001">2Fe-2S</keyword>
<dbReference type="PANTHER" id="PTHR13847:SF274">
    <property type="entry name" value="RIESKE 2FE-2S IRON-SULFUR PROTEIN YHFW-RELATED"/>
    <property type="match status" value="1"/>
</dbReference>
<protein>
    <submittedName>
        <fullName evidence="6">FAD-dependent oxidoreductase</fullName>
    </submittedName>
</protein>
<dbReference type="Proteomes" id="UP001499979">
    <property type="component" value="Unassembled WGS sequence"/>
</dbReference>
<sequence>MALTSLWHDRHPREEPVPPAIAGDWDVVVVGAGLTGLTTAGLLARAGKSVLVIEARYVGAGTTGGSTAKVSLVQGTHYSKIDRRHPASVLREYADANAEGLAWLVRFCDEHGVDHQRRPSYTYATTPQGHRSVLAELEAMHKAGLEKATLDEDLDLPFPTTGAVRMDDQVQLDPVELVGALAADARTHGVVIAEGARVLRVHGHGPSRVVTEAGDAGAQTVVIATNMPMLDRGAFFARAEPARSYSLAYRTPGRAVDGMYLSADQPSRSLRDAPGDVLLVGGDGHKVGANTSERQHLDKLRAWTAEYFPGAEETHAWSAQDYLPHHALPYAGPILPGVGGILVAGGYSKWGLTNGVAASLALAGRILHGHQPWAAAYQPWSTHELRGLPGSLKLNAEVAVEMTTGWARKLAGSDEAPVCTHLGGVLRWNDAEESWDCPLHGSRFAPDGAVLEGPATCPLRNKTA</sequence>
<dbReference type="SUPFAM" id="SSF50022">
    <property type="entry name" value="ISP domain"/>
    <property type="match status" value="1"/>
</dbReference>
<organism evidence="6 7">
    <name type="scientific">Nocardioides aquiterrae</name>
    <dbReference type="NCBI Taxonomy" id="203799"/>
    <lineage>
        <taxon>Bacteria</taxon>
        <taxon>Bacillati</taxon>
        <taxon>Actinomycetota</taxon>
        <taxon>Actinomycetes</taxon>
        <taxon>Propionibacteriales</taxon>
        <taxon>Nocardioidaceae</taxon>
        <taxon>Nocardioides</taxon>
    </lineage>
</organism>
<dbReference type="InterPro" id="IPR036188">
    <property type="entry name" value="FAD/NAD-bd_sf"/>
</dbReference>
<dbReference type="InterPro" id="IPR036922">
    <property type="entry name" value="Rieske_2Fe-2S_sf"/>
</dbReference>
<proteinExistence type="predicted"/>
<keyword evidence="3" id="KW-0408">Iron</keyword>
<dbReference type="Gene3D" id="2.102.10.10">
    <property type="entry name" value="Rieske [2Fe-2S] iron-sulphur domain"/>
    <property type="match status" value="1"/>
</dbReference>
<dbReference type="InterPro" id="IPR017941">
    <property type="entry name" value="Rieske_2Fe-2S"/>
</dbReference>
<reference evidence="6 7" key="1">
    <citation type="journal article" date="2019" name="Int. J. Syst. Evol. Microbiol.">
        <title>The Global Catalogue of Microorganisms (GCM) 10K type strain sequencing project: providing services to taxonomists for standard genome sequencing and annotation.</title>
        <authorList>
            <consortium name="The Broad Institute Genomics Platform"/>
            <consortium name="The Broad Institute Genome Sequencing Center for Infectious Disease"/>
            <person name="Wu L."/>
            <person name="Ma J."/>
        </authorList>
    </citation>
    <scope>NUCLEOTIDE SEQUENCE [LARGE SCALE GENOMIC DNA]</scope>
    <source>
        <strain evidence="6 7">JCM 11813</strain>
    </source>
</reference>
<dbReference type="Pfam" id="PF00355">
    <property type="entry name" value="Rieske"/>
    <property type="match status" value="1"/>
</dbReference>
<evidence type="ECO:0000259" key="5">
    <source>
        <dbReference type="PROSITE" id="PS51296"/>
    </source>
</evidence>
<evidence type="ECO:0000256" key="2">
    <source>
        <dbReference type="ARBA" id="ARBA00022723"/>
    </source>
</evidence>
<keyword evidence="4" id="KW-0411">Iron-sulfur</keyword>
<dbReference type="Gene3D" id="3.50.50.60">
    <property type="entry name" value="FAD/NAD(P)-binding domain"/>
    <property type="match status" value="1"/>
</dbReference>
<comment type="caution">
    <text evidence="6">The sequence shown here is derived from an EMBL/GenBank/DDBJ whole genome shotgun (WGS) entry which is preliminary data.</text>
</comment>
<dbReference type="PROSITE" id="PS51296">
    <property type="entry name" value="RIESKE"/>
    <property type="match status" value="1"/>
</dbReference>
<feature type="domain" description="Rieske" evidence="5">
    <location>
        <begin position="417"/>
        <end position="464"/>
    </location>
</feature>
<evidence type="ECO:0000256" key="3">
    <source>
        <dbReference type="ARBA" id="ARBA00023004"/>
    </source>
</evidence>
<gene>
    <name evidence="6" type="ORF">GCM10009606_10790</name>
</gene>
<name>A0ABN1UAQ5_9ACTN</name>
<evidence type="ECO:0000256" key="1">
    <source>
        <dbReference type="ARBA" id="ARBA00022714"/>
    </source>
</evidence>
<dbReference type="RefSeq" id="WP_343906335.1">
    <property type="nucleotide sequence ID" value="NZ_BAAAJE010000002.1"/>
</dbReference>
<dbReference type="InterPro" id="IPR006076">
    <property type="entry name" value="FAD-dep_OxRdtase"/>
</dbReference>
<evidence type="ECO:0000256" key="4">
    <source>
        <dbReference type="ARBA" id="ARBA00023014"/>
    </source>
</evidence>
<dbReference type="PANTHER" id="PTHR13847">
    <property type="entry name" value="SARCOSINE DEHYDROGENASE-RELATED"/>
    <property type="match status" value="1"/>
</dbReference>
<dbReference type="Gene3D" id="3.30.9.10">
    <property type="entry name" value="D-Amino Acid Oxidase, subunit A, domain 2"/>
    <property type="match status" value="1"/>
</dbReference>
<dbReference type="EMBL" id="BAAAJE010000002">
    <property type="protein sequence ID" value="GAA1132481.1"/>
    <property type="molecule type" value="Genomic_DNA"/>
</dbReference>
<evidence type="ECO:0000313" key="6">
    <source>
        <dbReference type="EMBL" id="GAA1132481.1"/>
    </source>
</evidence>
<dbReference type="Pfam" id="PF01266">
    <property type="entry name" value="DAO"/>
    <property type="match status" value="1"/>
</dbReference>
<evidence type="ECO:0000313" key="7">
    <source>
        <dbReference type="Proteomes" id="UP001499979"/>
    </source>
</evidence>
<keyword evidence="2" id="KW-0479">Metal-binding</keyword>
<dbReference type="SUPFAM" id="SSF51905">
    <property type="entry name" value="FAD/NAD(P)-binding domain"/>
    <property type="match status" value="1"/>
</dbReference>